<dbReference type="Gene3D" id="3.40.50.360">
    <property type="match status" value="1"/>
</dbReference>
<dbReference type="Pfam" id="PF12682">
    <property type="entry name" value="Flavodoxin_4"/>
    <property type="match status" value="1"/>
</dbReference>
<dbReference type="SUPFAM" id="SSF52218">
    <property type="entry name" value="Flavoproteins"/>
    <property type="match status" value="1"/>
</dbReference>
<accession>A0A2U8FE20</accession>
<evidence type="ECO:0000313" key="3">
    <source>
        <dbReference type="Proteomes" id="UP000244890"/>
    </source>
</evidence>
<dbReference type="EMBL" id="CP021886">
    <property type="protein sequence ID" value="AWI34413.1"/>
    <property type="molecule type" value="Genomic_DNA"/>
</dbReference>
<protein>
    <recommendedName>
        <fullName evidence="1">Flavodoxin-like domain-containing protein</fullName>
    </recommendedName>
</protein>
<gene>
    <name evidence="2" type="ORF">CDV25_06310</name>
</gene>
<evidence type="ECO:0000259" key="1">
    <source>
        <dbReference type="Pfam" id="PF12682"/>
    </source>
</evidence>
<dbReference type="InterPro" id="IPR008254">
    <property type="entry name" value="Flavodoxin/NO_synth"/>
</dbReference>
<dbReference type="PANTHER" id="PTHR39201:SF1">
    <property type="entry name" value="FLAVODOXIN-LIKE DOMAIN-CONTAINING PROTEIN"/>
    <property type="match status" value="1"/>
</dbReference>
<dbReference type="OrthoDB" id="9806505at2"/>
<dbReference type="InterPro" id="IPR029039">
    <property type="entry name" value="Flavoprotein-like_sf"/>
</dbReference>
<sequence length="207" mass="23674">MFSRREFLKNLLAICSLPLVLSSQESTSKKYLIVYYTRTLNTQILSHFIQRALGADLFALETLKPYPKDYDAMVAFAAEERRKGFCPPLLALPNTKQYDVILLGTPLWSLDISSPIRTFLTQSDLRDKILIPFVTNAGYKFGNALDTIVKLVPQATITNALEHSFTLKEKTSRNLKVLNQNKIIQNKEFEILQQNKVQTWLKTFKGV</sequence>
<reference evidence="2 3" key="1">
    <citation type="submission" date="2017-06" db="EMBL/GenBank/DDBJ databases">
        <title>Complete genome of Helicobacter apodemus.</title>
        <authorList>
            <person name="Cho S."/>
        </authorList>
    </citation>
    <scope>NUCLEOTIDE SEQUENCE [LARGE SCALE GENOMIC DNA]</scope>
    <source>
        <strain evidence="3">SNUVETPUB-15-01</strain>
    </source>
</reference>
<dbReference type="PANTHER" id="PTHR39201">
    <property type="entry name" value="EXPORTED PROTEIN-RELATED"/>
    <property type="match status" value="1"/>
</dbReference>
<proteinExistence type="predicted"/>
<dbReference type="GO" id="GO:0010181">
    <property type="term" value="F:FMN binding"/>
    <property type="evidence" value="ECO:0007669"/>
    <property type="project" value="InterPro"/>
</dbReference>
<name>A0A2U8FE20_9HELI</name>
<feature type="domain" description="Flavodoxin-like" evidence="1">
    <location>
        <begin position="30"/>
        <end position="159"/>
    </location>
</feature>
<dbReference type="RefSeq" id="WP_108911232.1">
    <property type="nucleotide sequence ID" value="NZ_CP021886.1"/>
</dbReference>
<dbReference type="Proteomes" id="UP000244890">
    <property type="component" value="Chromosome"/>
</dbReference>
<dbReference type="AlphaFoldDB" id="A0A2U8FE20"/>
<dbReference type="KEGG" id="had:CDV25_06310"/>
<organism evidence="2 3">
    <name type="scientific">Helicobacter apodemus</name>
    <dbReference type="NCBI Taxonomy" id="135569"/>
    <lineage>
        <taxon>Bacteria</taxon>
        <taxon>Pseudomonadati</taxon>
        <taxon>Campylobacterota</taxon>
        <taxon>Epsilonproteobacteria</taxon>
        <taxon>Campylobacterales</taxon>
        <taxon>Helicobacteraceae</taxon>
        <taxon>Helicobacter</taxon>
    </lineage>
</organism>
<evidence type="ECO:0000313" key="2">
    <source>
        <dbReference type="EMBL" id="AWI34413.1"/>
    </source>
</evidence>